<dbReference type="InterPro" id="IPR040690">
    <property type="entry name" value="FtsX_ECD"/>
</dbReference>
<dbReference type="Pfam" id="PF02687">
    <property type="entry name" value="FtsX"/>
    <property type="match status" value="1"/>
</dbReference>
<dbReference type="GO" id="GO:0051301">
    <property type="term" value="P:cell division"/>
    <property type="evidence" value="ECO:0007669"/>
    <property type="project" value="UniProtKB-KW"/>
</dbReference>
<name>A0A0X8X752_HALHR</name>
<reference evidence="16" key="1">
    <citation type="submission" date="2016-02" db="EMBL/GenBank/DDBJ databases">
        <title>Halorhodospira halochloris DSM-1059 complete genome, version 2.</title>
        <authorList>
            <person name="Tsukatani Y."/>
        </authorList>
    </citation>
    <scope>NUCLEOTIDE SEQUENCE</scope>
    <source>
        <strain evidence="16">DSM 1059</strain>
    </source>
</reference>
<evidence type="ECO:0000259" key="14">
    <source>
        <dbReference type="Pfam" id="PF02687"/>
    </source>
</evidence>
<evidence type="ECO:0000313" key="17">
    <source>
        <dbReference type="Proteomes" id="UP000218890"/>
    </source>
</evidence>
<dbReference type="InterPro" id="IPR003838">
    <property type="entry name" value="ABC3_permease_C"/>
</dbReference>
<feature type="transmembrane region" description="Helical" evidence="13">
    <location>
        <begin position="208"/>
        <end position="227"/>
    </location>
</feature>
<feature type="domain" description="FtsX extracellular" evidence="15">
    <location>
        <begin position="47"/>
        <end position="138"/>
    </location>
</feature>
<evidence type="ECO:0000256" key="8">
    <source>
        <dbReference type="ARBA" id="ARBA00022692"/>
    </source>
</evidence>
<comment type="function">
    <text evidence="12">Part of the ABC transporter FtsEX involved in cellular division.</text>
</comment>
<feature type="domain" description="ABC3 transporter permease C-terminal" evidence="14">
    <location>
        <begin position="164"/>
        <end position="282"/>
    </location>
</feature>
<dbReference type="GO" id="GO:0032153">
    <property type="term" value="C:cell division site"/>
    <property type="evidence" value="ECO:0007669"/>
    <property type="project" value="TreeGrafter"/>
</dbReference>
<dbReference type="AlphaFoldDB" id="A0A0X8X752"/>
<evidence type="ECO:0000259" key="15">
    <source>
        <dbReference type="Pfam" id="PF18075"/>
    </source>
</evidence>
<dbReference type="Gene3D" id="3.30.70.3040">
    <property type="match status" value="1"/>
</dbReference>
<keyword evidence="17" id="KW-1185">Reference proteome</keyword>
<dbReference type="KEGG" id="hhk:HH1059_01510"/>
<keyword evidence="6 12" id="KW-0997">Cell inner membrane</keyword>
<evidence type="ECO:0000256" key="4">
    <source>
        <dbReference type="ARBA" id="ARBA00021907"/>
    </source>
</evidence>
<evidence type="ECO:0000256" key="1">
    <source>
        <dbReference type="ARBA" id="ARBA00004429"/>
    </source>
</evidence>
<proteinExistence type="inferred from homology"/>
<evidence type="ECO:0000256" key="13">
    <source>
        <dbReference type="SAM" id="Phobius"/>
    </source>
</evidence>
<keyword evidence="9 13" id="KW-1133">Transmembrane helix</keyword>
<feature type="transmembrane region" description="Helical" evidence="13">
    <location>
        <begin position="12"/>
        <end position="31"/>
    </location>
</feature>
<keyword evidence="7 12" id="KW-0132">Cell division</keyword>
<organism evidence="16 17">
    <name type="scientific">Halorhodospira halochloris</name>
    <name type="common">Ectothiorhodospira halochloris</name>
    <dbReference type="NCBI Taxonomy" id="1052"/>
    <lineage>
        <taxon>Bacteria</taxon>
        <taxon>Pseudomonadati</taxon>
        <taxon>Pseudomonadota</taxon>
        <taxon>Gammaproteobacteria</taxon>
        <taxon>Chromatiales</taxon>
        <taxon>Ectothiorhodospiraceae</taxon>
        <taxon>Halorhodospira</taxon>
    </lineage>
</organism>
<comment type="subunit">
    <text evidence="3">Forms a membrane-associated complex with FtsE.</text>
</comment>
<dbReference type="InterPro" id="IPR004513">
    <property type="entry name" value="FtsX"/>
</dbReference>
<evidence type="ECO:0000256" key="6">
    <source>
        <dbReference type="ARBA" id="ARBA00022519"/>
    </source>
</evidence>
<evidence type="ECO:0000256" key="3">
    <source>
        <dbReference type="ARBA" id="ARBA00011160"/>
    </source>
</evidence>
<dbReference type="EMBL" id="AP017372">
    <property type="protein sequence ID" value="BAU56825.2"/>
    <property type="molecule type" value="Genomic_DNA"/>
</dbReference>
<evidence type="ECO:0000256" key="12">
    <source>
        <dbReference type="PIRNR" id="PIRNR003097"/>
    </source>
</evidence>
<evidence type="ECO:0000256" key="5">
    <source>
        <dbReference type="ARBA" id="ARBA00022475"/>
    </source>
</evidence>
<keyword evidence="5 12" id="KW-1003">Cell membrane</keyword>
<feature type="transmembrane region" description="Helical" evidence="13">
    <location>
        <begin position="160"/>
        <end position="180"/>
    </location>
</feature>
<sequence length="288" mass="31178">MRLGYSPLHSLITAAVIGIAIALPTAFWLALDNFQRATGGWEDGAPQISLFLDRGTQDSQLHDIAGQIDSDARVAGVETITPEQALAEFRAETELEAALELLEENPLPPVLIVTASTDLDPQEVGELANELAQNTHIERMRLDQDWVNRLHALMSLTERALGALAIMLAIAVILVIGNTIKLTIESRREEIEITKLIGGSNGFVRRPFLYEGFWCGFFGGAVALLLTEAARLSLKEPVQRVADAYTGDIALQGVGLTDTLVLLFGGGLLGLLGAWLAVGRHLKIIEPR</sequence>
<comment type="similarity">
    <text evidence="2 12">Belongs to the ABC-4 integral membrane protein family. FtsX subfamily.</text>
</comment>
<dbReference type="NCBIfam" id="TIGR00439">
    <property type="entry name" value="FtsX_Gneg"/>
    <property type="match status" value="1"/>
</dbReference>
<dbReference type="PANTHER" id="PTHR47755">
    <property type="entry name" value="CELL DIVISION PROTEIN FTSX"/>
    <property type="match status" value="1"/>
</dbReference>
<feature type="transmembrane region" description="Helical" evidence="13">
    <location>
        <begin position="260"/>
        <end position="278"/>
    </location>
</feature>
<keyword evidence="8 13" id="KW-0812">Transmembrane</keyword>
<dbReference type="Proteomes" id="UP000218890">
    <property type="component" value="Chromosome"/>
</dbReference>
<accession>A0A0X8X752</accession>
<dbReference type="GO" id="GO:0005886">
    <property type="term" value="C:plasma membrane"/>
    <property type="evidence" value="ECO:0007669"/>
    <property type="project" value="UniProtKB-SubCell"/>
</dbReference>
<evidence type="ECO:0000256" key="2">
    <source>
        <dbReference type="ARBA" id="ARBA00007379"/>
    </source>
</evidence>
<evidence type="ECO:0000256" key="9">
    <source>
        <dbReference type="ARBA" id="ARBA00022989"/>
    </source>
</evidence>
<dbReference type="Pfam" id="PF18075">
    <property type="entry name" value="FtsX_ECD"/>
    <property type="match status" value="1"/>
</dbReference>
<evidence type="ECO:0000313" key="16">
    <source>
        <dbReference type="EMBL" id="BAU56825.2"/>
    </source>
</evidence>
<comment type="subcellular location">
    <subcellularLocation>
        <location evidence="1">Cell inner membrane</location>
        <topology evidence="1">Multi-pass membrane protein</topology>
    </subcellularLocation>
</comment>
<keyword evidence="11 12" id="KW-0131">Cell cycle</keyword>
<evidence type="ECO:0000256" key="11">
    <source>
        <dbReference type="ARBA" id="ARBA00023306"/>
    </source>
</evidence>
<gene>
    <name evidence="16" type="primary">ftsX</name>
    <name evidence="16" type="ORF">HH1059_01510</name>
</gene>
<dbReference type="InterPro" id="IPR047590">
    <property type="entry name" value="FtsX_proteobact-type"/>
</dbReference>
<dbReference type="PANTHER" id="PTHR47755:SF1">
    <property type="entry name" value="CELL DIVISION PROTEIN FTSX"/>
    <property type="match status" value="1"/>
</dbReference>
<keyword evidence="10 12" id="KW-0472">Membrane</keyword>
<evidence type="ECO:0000256" key="7">
    <source>
        <dbReference type="ARBA" id="ARBA00022618"/>
    </source>
</evidence>
<protein>
    <recommendedName>
        <fullName evidence="4 12">Cell division protein FtsX</fullName>
    </recommendedName>
</protein>
<evidence type="ECO:0000256" key="10">
    <source>
        <dbReference type="ARBA" id="ARBA00023136"/>
    </source>
</evidence>
<dbReference type="PIRSF" id="PIRSF003097">
    <property type="entry name" value="FtsX"/>
    <property type="match status" value="1"/>
</dbReference>